<feature type="non-terminal residue" evidence="2">
    <location>
        <position position="1"/>
    </location>
</feature>
<feature type="region of interest" description="Disordered" evidence="1">
    <location>
        <begin position="102"/>
        <end position="125"/>
    </location>
</feature>
<feature type="compositionally biased region" description="Acidic residues" evidence="1">
    <location>
        <begin position="104"/>
        <end position="125"/>
    </location>
</feature>
<dbReference type="Proteomes" id="UP000654075">
    <property type="component" value="Unassembled WGS sequence"/>
</dbReference>
<gene>
    <name evidence="2" type="ORF">PGLA1383_LOCUS20881</name>
</gene>
<organism evidence="2 3">
    <name type="scientific">Polarella glacialis</name>
    <name type="common">Dinoflagellate</name>
    <dbReference type="NCBI Taxonomy" id="89957"/>
    <lineage>
        <taxon>Eukaryota</taxon>
        <taxon>Sar</taxon>
        <taxon>Alveolata</taxon>
        <taxon>Dinophyceae</taxon>
        <taxon>Suessiales</taxon>
        <taxon>Suessiaceae</taxon>
        <taxon>Polarella</taxon>
    </lineage>
</organism>
<dbReference type="EMBL" id="CAJNNV010014486">
    <property type="protein sequence ID" value="CAE8602639.1"/>
    <property type="molecule type" value="Genomic_DNA"/>
</dbReference>
<name>A0A813ESH0_POLGL</name>
<accession>A0A813ESH0</accession>
<reference evidence="2" key="1">
    <citation type="submission" date="2021-02" db="EMBL/GenBank/DDBJ databases">
        <authorList>
            <person name="Dougan E. K."/>
            <person name="Rhodes N."/>
            <person name="Thang M."/>
            <person name="Chan C."/>
        </authorList>
    </citation>
    <scope>NUCLEOTIDE SEQUENCE</scope>
</reference>
<evidence type="ECO:0000256" key="1">
    <source>
        <dbReference type="SAM" id="MobiDB-lite"/>
    </source>
</evidence>
<proteinExistence type="predicted"/>
<evidence type="ECO:0000313" key="2">
    <source>
        <dbReference type="EMBL" id="CAE8602639.1"/>
    </source>
</evidence>
<protein>
    <submittedName>
        <fullName evidence="2">Uncharacterized protein</fullName>
    </submittedName>
</protein>
<dbReference type="AlphaFoldDB" id="A0A813ESH0"/>
<feature type="non-terminal residue" evidence="2">
    <location>
        <position position="125"/>
    </location>
</feature>
<sequence>GNPCGEDGKDDLFNGDLAHSLTSSASDARRWASEPCDAAEALGFDVGTGGWGLFALRGWEESELDEEEDEMLFFAEESSSDSRDREPELECLLPAMRYLFDIPEGGDGEEEEAARELEEEMEQLE</sequence>
<evidence type="ECO:0000313" key="3">
    <source>
        <dbReference type="Proteomes" id="UP000654075"/>
    </source>
</evidence>
<comment type="caution">
    <text evidence="2">The sequence shown here is derived from an EMBL/GenBank/DDBJ whole genome shotgun (WGS) entry which is preliminary data.</text>
</comment>
<keyword evidence="3" id="KW-1185">Reference proteome</keyword>